<evidence type="ECO:0000313" key="2">
    <source>
        <dbReference type="Proteomes" id="UP000188533"/>
    </source>
</evidence>
<comment type="caution">
    <text evidence="1">The sequence shown here is derived from an EMBL/GenBank/DDBJ whole genome shotgun (WGS) entry which is preliminary data.</text>
</comment>
<accession>A0A1Q3EB10</accession>
<dbReference type="AlphaFoldDB" id="A0A1Q3EB10"/>
<dbReference type="EMBL" id="BDGU01000184">
    <property type="protein sequence ID" value="GAW04284.1"/>
    <property type="molecule type" value="Genomic_DNA"/>
</dbReference>
<dbReference type="Proteomes" id="UP000188533">
    <property type="component" value="Unassembled WGS sequence"/>
</dbReference>
<sequence>MQDSAQLNVLQYVWVPLLRKITYKPTTLRPWLCGPYNFTASLSVSRFSIPFKLSVSLSSFTNLESISSLIIAYSISTNGNSHEFPLPQPHWRK</sequence>
<protein>
    <submittedName>
        <fullName evidence="1">Uncharacterized protein</fullName>
    </submittedName>
</protein>
<keyword evidence="2" id="KW-1185">Reference proteome</keyword>
<organism evidence="1 2">
    <name type="scientific">Lentinula edodes</name>
    <name type="common">Shiitake mushroom</name>
    <name type="synonym">Lentinus edodes</name>
    <dbReference type="NCBI Taxonomy" id="5353"/>
    <lineage>
        <taxon>Eukaryota</taxon>
        <taxon>Fungi</taxon>
        <taxon>Dikarya</taxon>
        <taxon>Basidiomycota</taxon>
        <taxon>Agaricomycotina</taxon>
        <taxon>Agaricomycetes</taxon>
        <taxon>Agaricomycetidae</taxon>
        <taxon>Agaricales</taxon>
        <taxon>Marasmiineae</taxon>
        <taxon>Omphalotaceae</taxon>
        <taxon>Lentinula</taxon>
    </lineage>
</organism>
<proteinExistence type="predicted"/>
<reference evidence="1 2" key="1">
    <citation type="submission" date="2016-08" db="EMBL/GenBank/DDBJ databases">
        <authorList>
            <consortium name="Lentinula edodes genome sequencing consortium"/>
            <person name="Sakamoto Y."/>
            <person name="Nakade K."/>
            <person name="Sato S."/>
            <person name="Yoshida Y."/>
            <person name="Miyazaki K."/>
            <person name="Natsume S."/>
            <person name="Konno N."/>
        </authorList>
    </citation>
    <scope>NUCLEOTIDE SEQUENCE [LARGE SCALE GENOMIC DNA]</scope>
    <source>
        <strain evidence="1 2">NBRC 111202</strain>
    </source>
</reference>
<evidence type="ECO:0000313" key="1">
    <source>
        <dbReference type="EMBL" id="GAW04284.1"/>
    </source>
</evidence>
<gene>
    <name evidence="1" type="ORF">LENED_006065</name>
</gene>
<reference evidence="1 2" key="2">
    <citation type="submission" date="2017-02" db="EMBL/GenBank/DDBJ databases">
        <title>A genome survey and senescence transcriptome analysis in Lentinula edodes.</title>
        <authorList>
            <person name="Sakamoto Y."/>
            <person name="Nakade K."/>
            <person name="Sato S."/>
            <person name="Yoshida Y."/>
            <person name="Miyazaki K."/>
            <person name="Natsume S."/>
            <person name="Konno N."/>
        </authorList>
    </citation>
    <scope>NUCLEOTIDE SEQUENCE [LARGE SCALE GENOMIC DNA]</scope>
    <source>
        <strain evidence="1 2">NBRC 111202</strain>
    </source>
</reference>
<name>A0A1Q3EB10_LENED</name>